<accession>T0SBD2</accession>
<dbReference type="RefSeq" id="XP_008606516.1">
    <property type="nucleotide sequence ID" value="XM_008608294.1"/>
</dbReference>
<dbReference type="GeneID" id="19943425"/>
<feature type="compositionally biased region" description="Polar residues" evidence="1">
    <location>
        <begin position="1"/>
        <end position="12"/>
    </location>
</feature>
<dbReference type="VEuPathDB" id="FungiDB:SDRG_02698"/>
<evidence type="ECO:0000313" key="2">
    <source>
        <dbReference type="EMBL" id="EQC40042.1"/>
    </source>
</evidence>
<dbReference type="OrthoDB" id="64672at2759"/>
<keyword evidence="3" id="KW-1185">Reference proteome</keyword>
<name>T0SBD2_SAPDV</name>
<dbReference type="EMBL" id="JH767137">
    <property type="protein sequence ID" value="EQC40042.1"/>
    <property type="molecule type" value="Genomic_DNA"/>
</dbReference>
<feature type="region of interest" description="Disordered" evidence="1">
    <location>
        <begin position="1"/>
        <end position="21"/>
    </location>
</feature>
<reference evidence="2 3" key="1">
    <citation type="submission" date="2012-04" db="EMBL/GenBank/DDBJ databases">
        <title>The Genome Sequence of Saprolegnia declina VS20.</title>
        <authorList>
            <consortium name="The Broad Institute Genome Sequencing Platform"/>
            <person name="Russ C."/>
            <person name="Nusbaum C."/>
            <person name="Tyler B."/>
            <person name="van West P."/>
            <person name="Dieguez-Uribeondo J."/>
            <person name="de Bruijn I."/>
            <person name="Tripathy S."/>
            <person name="Jiang R."/>
            <person name="Young S.K."/>
            <person name="Zeng Q."/>
            <person name="Gargeya S."/>
            <person name="Fitzgerald M."/>
            <person name="Haas B."/>
            <person name="Abouelleil A."/>
            <person name="Alvarado L."/>
            <person name="Arachchi H.M."/>
            <person name="Berlin A."/>
            <person name="Chapman S.B."/>
            <person name="Goldberg J."/>
            <person name="Griggs A."/>
            <person name="Gujja S."/>
            <person name="Hansen M."/>
            <person name="Howarth C."/>
            <person name="Imamovic A."/>
            <person name="Larimer J."/>
            <person name="McCowen C."/>
            <person name="Montmayeur A."/>
            <person name="Murphy C."/>
            <person name="Neiman D."/>
            <person name="Pearson M."/>
            <person name="Priest M."/>
            <person name="Roberts A."/>
            <person name="Saif S."/>
            <person name="Shea T."/>
            <person name="Sisk P."/>
            <person name="Sykes S."/>
            <person name="Wortman J."/>
            <person name="Nusbaum C."/>
            <person name="Birren B."/>
        </authorList>
    </citation>
    <scope>NUCLEOTIDE SEQUENCE [LARGE SCALE GENOMIC DNA]</scope>
    <source>
        <strain evidence="2 3">VS20</strain>
    </source>
</reference>
<proteinExistence type="predicted"/>
<organism evidence="2 3">
    <name type="scientific">Saprolegnia diclina (strain VS20)</name>
    <dbReference type="NCBI Taxonomy" id="1156394"/>
    <lineage>
        <taxon>Eukaryota</taxon>
        <taxon>Sar</taxon>
        <taxon>Stramenopiles</taxon>
        <taxon>Oomycota</taxon>
        <taxon>Saprolegniomycetes</taxon>
        <taxon>Saprolegniales</taxon>
        <taxon>Saprolegniaceae</taxon>
        <taxon>Saprolegnia</taxon>
    </lineage>
</organism>
<gene>
    <name evidence="2" type="ORF">SDRG_02698</name>
</gene>
<evidence type="ECO:0000256" key="1">
    <source>
        <dbReference type="SAM" id="MobiDB-lite"/>
    </source>
</evidence>
<evidence type="ECO:0000313" key="3">
    <source>
        <dbReference type="Proteomes" id="UP000030762"/>
    </source>
</evidence>
<sequence length="420" mass="47832">MARATAESSNRSMDAGGDEDDWKCKAMELKEKRRIQDKKNRWREYNRGKQQLYVHQKRSELESLRREVADLEAILAQRRPDVPALSWEDVAVGLHDETQLVVSENHRLKQQRTAYVEFIKLMARSMEDTWHTAPQILPMELPIFAVRKIALLASPESRHVGFDWLTHLVYQNTDLILERYPFTDARDEFVIDDANVDCLQYVWRSQRVVDCASFEQVVAAVESHVVSKVSMAGLTSDEKRVSHMYTVPLDREVLRGTNISYSCATFGDDPVSNGSKLLFRKYYGPDRFIAAGQTITEDEAVPSSRSLYRKSLYWCIVDRTAPTSARVRTVLLSSHSYTKNGQCVSLPQEARAWGLMLDERRIPEVDILPILLRHVRRNGAAVGTTCVKLLDNMMAAILKSSSSSKAAESLFGFSKLAIRD</sequence>
<dbReference type="AlphaFoldDB" id="T0SBD2"/>
<dbReference type="InParanoid" id="T0SBD2"/>
<dbReference type="Proteomes" id="UP000030762">
    <property type="component" value="Unassembled WGS sequence"/>
</dbReference>
<dbReference type="OMA" id="SMEDTWH"/>
<protein>
    <submittedName>
        <fullName evidence="2">Uncharacterized protein</fullName>
    </submittedName>
</protein>